<keyword evidence="3" id="KW-1185">Reference proteome</keyword>
<reference evidence="2 3" key="1">
    <citation type="submission" date="2018-05" db="EMBL/GenBank/DDBJ databases">
        <title>Genomic Encyclopedia of Type Strains, Phase IV (KMG-IV): sequencing the most valuable type-strain genomes for metagenomic binning, comparative biology and taxonomic classification.</title>
        <authorList>
            <person name="Goeker M."/>
        </authorList>
    </citation>
    <scope>NUCLEOTIDE SEQUENCE [LARGE SCALE GENOMIC DNA]</scope>
    <source>
        <strain evidence="2 3">DSM 103371</strain>
    </source>
</reference>
<accession>A0A316GV45</accession>
<evidence type="ECO:0000256" key="1">
    <source>
        <dbReference type="SAM" id="Phobius"/>
    </source>
</evidence>
<name>A0A316GV45_9RHOB</name>
<feature type="transmembrane region" description="Helical" evidence="1">
    <location>
        <begin position="58"/>
        <end position="80"/>
    </location>
</feature>
<evidence type="ECO:0008006" key="4">
    <source>
        <dbReference type="Google" id="ProtNLM"/>
    </source>
</evidence>
<gene>
    <name evidence="2" type="ORF">C8D95_101747</name>
</gene>
<dbReference type="Pfam" id="PF09997">
    <property type="entry name" value="DUF2238"/>
    <property type="match status" value="1"/>
</dbReference>
<feature type="transmembrane region" description="Helical" evidence="1">
    <location>
        <begin position="33"/>
        <end position="51"/>
    </location>
</feature>
<dbReference type="Proteomes" id="UP000245390">
    <property type="component" value="Unassembled WGS sequence"/>
</dbReference>
<feature type="transmembrane region" description="Helical" evidence="1">
    <location>
        <begin position="86"/>
        <end position="113"/>
    </location>
</feature>
<feature type="transmembrane region" description="Helical" evidence="1">
    <location>
        <begin position="125"/>
        <end position="147"/>
    </location>
</feature>
<evidence type="ECO:0000313" key="2">
    <source>
        <dbReference type="EMBL" id="PWK58927.1"/>
    </source>
</evidence>
<proteinExistence type="predicted"/>
<comment type="caution">
    <text evidence="2">The sequence shown here is derived from an EMBL/GenBank/DDBJ whole genome shotgun (WGS) entry which is preliminary data.</text>
</comment>
<dbReference type="AlphaFoldDB" id="A0A316GV45"/>
<sequence>MIDRRDIPYTTWVIWGVLVASATWGLFSLHWTNTIVSIAALLLTVLPVTFAERYKIRLPLPFMAAISIFVFSTLFLGEVFDFYERFWWWDLVLHGISAVGFGIVGFLFVFYLFQGDLYAAPPWALALFAFSFAVTIGTMWEIFEFAMDQSFGLNMQKSGLVDTMSDLIVDACGAFIGSFSGFLWLKGIQHGLSPLIEEFVQRNRTGFHKLRRRDRTSSE</sequence>
<dbReference type="OrthoDB" id="4966203at2"/>
<keyword evidence="1" id="KW-0812">Transmembrane</keyword>
<keyword evidence="1" id="KW-1133">Transmembrane helix</keyword>
<dbReference type="InterPro" id="IPR014509">
    <property type="entry name" value="YjdF-like"/>
</dbReference>
<protein>
    <recommendedName>
        <fullName evidence="4">Membrane protein YjdF</fullName>
    </recommendedName>
</protein>
<dbReference type="KEGG" id="salo:EF888_05175"/>
<feature type="transmembrane region" description="Helical" evidence="1">
    <location>
        <begin position="7"/>
        <end position="27"/>
    </location>
</feature>
<feature type="transmembrane region" description="Helical" evidence="1">
    <location>
        <begin position="167"/>
        <end position="185"/>
    </location>
</feature>
<organism evidence="2 3">
    <name type="scientific">Silicimonas algicola</name>
    <dbReference type="NCBI Taxonomy" id="1826607"/>
    <lineage>
        <taxon>Bacteria</taxon>
        <taxon>Pseudomonadati</taxon>
        <taxon>Pseudomonadota</taxon>
        <taxon>Alphaproteobacteria</taxon>
        <taxon>Rhodobacterales</taxon>
        <taxon>Paracoccaceae</taxon>
    </lineage>
</organism>
<evidence type="ECO:0000313" key="3">
    <source>
        <dbReference type="Proteomes" id="UP000245390"/>
    </source>
</evidence>
<dbReference type="EMBL" id="QGGV01000001">
    <property type="protein sequence ID" value="PWK58927.1"/>
    <property type="molecule type" value="Genomic_DNA"/>
</dbReference>
<keyword evidence="1" id="KW-0472">Membrane</keyword>
<dbReference type="RefSeq" id="WP_109757765.1">
    <property type="nucleotide sequence ID" value="NZ_CP034588.1"/>
</dbReference>